<organism evidence="1 2">
    <name type="scientific">Lactobacillus phage Ld25A</name>
    <dbReference type="NCBI Taxonomy" id="1500734"/>
    <lineage>
        <taxon>Viruses</taxon>
        <taxon>Duplodnaviria</taxon>
        <taxon>Heunggongvirae</taxon>
        <taxon>Uroviricota</taxon>
        <taxon>Caudoviricetes</taxon>
        <taxon>Cequinquevirus</taxon>
        <taxon>Cequinquevirus Ld25A</taxon>
    </lineage>
</organism>
<keyword evidence="2" id="KW-1185">Reference proteome</keyword>
<dbReference type="Proteomes" id="UP000028565">
    <property type="component" value="Segment"/>
</dbReference>
<dbReference type="RefSeq" id="YP_009097898.1">
    <property type="nucleotide sequence ID" value="NC_025415.1"/>
</dbReference>
<dbReference type="GeneID" id="22112904"/>
<evidence type="ECO:0000313" key="1">
    <source>
        <dbReference type="EMBL" id="AIF54343.1"/>
    </source>
</evidence>
<protein>
    <submittedName>
        <fullName evidence="1">Putative adsorption protein</fullName>
    </submittedName>
</protein>
<dbReference type="KEGG" id="vg:22112904"/>
<proteinExistence type="predicted"/>
<sequence length="184" mass="20167">MSTINGKACVVNGKPVDKVYSDGAQVYGRNLATSGVAISQDWFDFQGFNKFADYGNWINLATYPLDTLKAGDELTFGITVKNDGIASGYMTFQQYGDVSMWTRDWRPIGPWQAPVTNCVPNGAEKKLTNTFIITEGMLNGNHSYIINIRTDNIPAGGKLSFRHAFVKRGTLATDWTPAPEDVGA</sequence>
<name>A0A075KQ91_9CAUD</name>
<reference evidence="1 2" key="1">
    <citation type="submission" date="2014-03" db="EMBL/GenBank/DDBJ databases">
        <title>Lactobacillus delbrueckii subsp. bulgaricus Group b Phages.</title>
        <authorList>
            <person name="Casey E.D."/>
            <person name="Mahony J."/>
            <person name="O'Connell-Motherway M."/>
            <person name="Bottacini F."/>
            <person name="Cornelissen A."/>
            <person name="Neve H."/>
            <person name="Heller K."/>
            <person name="Noben J.-P."/>
            <person name="Dal Bello F."/>
            <person name="van Sinderen D."/>
        </authorList>
    </citation>
    <scope>NUCLEOTIDE SEQUENCE [LARGE SCALE GENOMIC DNA]</scope>
</reference>
<gene>
    <name evidence="1" type="ORF">LDB25A_019</name>
</gene>
<dbReference type="OrthoDB" id="10561at10239"/>
<evidence type="ECO:0000313" key="2">
    <source>
        <dbReference type="Proteomes" id="UP000028565"/>
    </source>
</evidence>
<dbReference type="EMBL" id="KJ564036">
    <property type="protein sequence ID" value="AIF54343.1"/>
    <property type="molecule type" value="Genomic_DNA"/>
</dbReference>
<accession>A0A075KQ91</accession>